<protein>
    <recommendedName>
        <fullName evidence="4 12">2-dehydropantoate 2-reductase</fullName>
        <ecNumber evidence="3 12">1.1.1.169</ecNumber>
    </recommendedName>
    <alternativeName>
        <fullName evidence="8 12">Ketopantoate reductase</fullName>
    </alternativeName>
</protein>
<evidence type="ECO:0000256" key="6">
    <source>
        <dbReference type="ARBA" id="ARBA00022993"/>
    </source>
</evidence>
<keyword evidence="7 12" id="KW-0560">Oxidoreductase</keyword>
<dbReference type="SUPFAM" id="SSF51735">
    <property type="entry name" value="NAD(P)-binding Rossmann-fold domains"/>
    <property type="match status" value="1"/>
</dbReference>
<feature type="domain" description="Ketopantoate reductase N-terminal" evidence="13">
    <location>
        <begin position="3"/>
        <end position="146"/>
    </location>
</feature>
<dbReference type="SUPFAM" id="SSF48179">
    <property type="entry name" value="6-phosphogluconate dehydrogenase C-terminal domain-like"/>
    <property type="match status" value="1"/>
</dbReference>
<dbReference type="Gene3D" id="1.10.1040.10">
    <property type="entry name" value="N-(1-d-carboxylethyl)-l-norvaline Dehydrogenase, domain 2"/>
    <property type="match status" value="1"/>
</dbReference>
<dbReference type="Gene3D" id="3.40.50.720">
    <property type="entry name" value="NAD(P)-binding Rossmann-like Domain"/>
    <property type="match status" value="1"/>
</dbReference>
<comment type="catalytic activity">
    <reaction evidence="10">
        <text>(R)-pantoate + NAD(+) = 2-dehydropantoate + NADH + H(+)</text>
        <dbReference type="Rhea" id="RHEA:61292"/>
        <dbReference type="ChEBI" id="CHEBI:11561"/>
        <dbReference type="ChEBI" id="CHEBI:15378"/>
        <dbReference type="ChEBI" id="CHEBI:15980"/>
        <dbReference type="ChEBI" id="CHEBI:57540"/>
        <dbReference type="ChEBI" id="CHEBI:57945"/>
    </reaction>
    <physiologicalReaction direction="right-to-left" evidence="10">
        <dbReference type="Rhea" id="RHEA:61294"/>
    </physiologicalReaction>
</comment>
<comment type="catalytic activity">
    <reaction evidence="9">
        <text>(R)-pantoate + NADP(+) = 2-dehydropantoate + NADPH + H(+)</text>
        <dbReference type="Rhea" id="RHEA:16233"/>
        <dbReference type="ChEBI" id="CHEBI:11561"/>
        <dbReference type="ChEBI" id="CHEBI:15378"/>
        <dbReference type="ChEBI" id="CHEBI:15980"/>
        <dbReference type="ChEBI" id="CHEBI:57783"/>
        <dbReference type="ChEBI" id="CHEBI:58349"/>
        <dbReference type="EC" id="1.1.1.169"/>
    </reaction>
    <physiologicalReaction direction="right-to-left" evidence="9">
        <dbReference type="Rhea" id="RHEA:16235"/>
    </physiologicalReaction>
</comment>
<keyword evidence="5 12" id="KW-0521">NADP</keyword>
<dbReference type="GO" id="GO:0015937">
    <property type="term" value="P:coenzyme A biosynthetic process"/>
    <property type="evidence" value="ECO:0007669"/>
    <property type="project" value="UniProtKB-KW"/>
</dbReference>
<proteinExistence type="inferred from homology"/>
<dbReference type="FunFam" id="1.10.1040.10:FF:000017">
    <property type="entry name" value="2-dehydropantoate 2-reductase"/>
    <property type="match status" value="1"/>
</dbReference>
<evidence type="ECO:0000256" key="4">
    <source>
        <dbReference type="ARBA" id="ARBA00019465"/>
    </source>
</evidence>
<dbReference type="RefSeq" id="WP_278098687.1">
    <property type="nucleotide sequence ID" value="NZ_CP091092.1"/>
</dbReference>
<dbReference type="InterPro" id="IPR013328">
    <property type="entry name" value="6PGD_dom2"/>
</dbReference>
<dbReference type="EC" id="1.1.1.169" evidence="3 12"/>
<evidence type="ECO:0000256" key="8">
    <source>
        <dbReference type="ARBA" id="ARBA00032024"/>
    </source>
</evidence>
<evidence type="ECO:0000256" key="1">
    <source>
        <dbReference type="ARBA" id="ARBA00004724"/>
    </source>
</evidence>
<evidence type="ECO:0000256" key="5">
    <source>
        <dbReference type="ARBA" id="ARBA00022857"/>
    </source>
</evidence>
<evidence type="ECO:0000313" key="16">
    <source>
        <dbReference type="Proteomes" id="UP001218895"/>
    </source>
</evidence>
<dbReference type="PANTHER" id="PTHR43765:SF2">
    <property type="entry name" value="2-DEHYDROPANTOATE 2-REDUCTASE"/>
    <property type="match status" value="1"/>
</dbReference>
<dbReference type="EMBL" id="CP091092">
    <property type="protein sequence ID" value="WFN35848.1"/>
    <property type="molecule type" value="Genomic_DNA"/>
</dbReference>
<evidence type="ECO:0000256" key="7">
    <source>
        <dbReference type="ARBA" id="ARBA00023002"/>
    </source>
</evidence>
<accession>A0AAF0JT46</accession>
<dbReference type="NCBIfam" id="TIGR00745">
    <property type="entry name" value="apbA_panE"/>
    <property type="match status" value="1"/>
</dbReference>
<evidence type="ECO:0000256" key="9">
    <source>
        <dbReference type="ARBA" id="ARBA00047506"/>
    </source>
</evidence>
<keyword evidence="6 12" id="KW-0173">Coenzyme A biosynthesis</keyword>
<evidence type="ECO:0000256" key="12">
    <source>
        <dbReference type="RuleBase" id="RU362068"/>
    </source>
</evidence>
<reference evidence="15" key="1">
    <citation type="submission" date="2022-01" db="EMBL/GenBank/DDBJ databases">
        <title>Complete genome of Methanomicrobium antiquum DSM 21220.</title>
        <authorList>
            <person name="Chen S.-C."/>
            <person name="You Y.-T."/>
            <person name="Zhou Y.-Z."/>
            <person name="Lai M.-C."/>
        </authorList>
    </citation>
    <scope>NUCLEOTIDE SEQUENCE</scope>
    <source>
        <strain evidence="15">DSM 21220</strain>
    </source>
</reference>
<dbReference type="InterPro" id="IPR036291">
    <property type="entry name" value="NAD(P)-bd_dom_sf"/>
</dbReference>
<dbReference type="InterPro" id="IPR008927">
    <property type="entry name" value="6-PGluconate_DH-like_C_sf"/>
</dbReference>
<dbReference type="KEGG" id="manq:L1994_06690"/>
<dbReference type="Pfam" id="PF08546">
    <property type="entry name" value="ApbA_C"/>
    <property type="match status" value="1"/>
</dbReference>
<dbReference type="GO" id="GO:0008677">
    <property type="term" value="F:2-dehydropantoate 2-reductase activity"/>
    <property type="evidence" value="ECO:0007669"/>
    <property type="project" value="UniProtKB-EC"/>
</dbReference>
<organism evidence="15 16">
    <name type="scientific">Methanomicrobium antiquum</name>
    <dbReference type="NCBI Taxonomy" id="487686"/>
    <lineage>
        <taxon>Archaea</taxon>
        <taxon>Methanobacteriati</taxon>
        <taxon>Methanobacteriota</taxon>
        <taxon>Stenosarchaea group</taxon>
        <taxon>Methanomicrobia</taxon>
        <taxon>Methanomicrobiales</taxon>
        <taxon>Methanomicrobiaceae</taxon>
        <taxon>Methanomicrobium</taxon>
    </lineage>
</organism>
<evidence type="ECO:0000256" key="2">
    <source>
        <dbReference type="ARBA" id="ARBA00007870"/>
    </source>
</evidence>
<evidence type="ECO:0000259" key="13">
    <source>
        <dbReference type="Pfam" id="PF02558"/>
    </source>
</evidence>
<dbReference type="GO" id="GO:0015940">
    <property type="term" value="P:pantothenate biosynthetic process"/>
    <property type="evidence" value="ECO:0007669"/>
    <property type="project" value="InterPro"/>
</dbReference>
<dbReference type="GO" id="GO:0050661">
    <property type="term" value="F:NADP binding"/>
    <property type="evidence" value="ECO:0007669"/>
    <property type="project" value="TreeGrafter"/>
</dbReference>
<feature type="domain" description="Ketopantoate reductase C-terminal" evidence="14">
    <location>
        <begin position="173"/>
        <end position="300"/>
    </location>
</feature>
<sequence>MKIAILGAGAVGLCISAKLSKICEVHAVCRQKHAKAIEKRGFVMTGIWGESNYSFKCSEMPAEDEKFDFIIITSKSNATREICEQFKDFIKDTPVISLQNGIGNEDIIKEFTDCVIGGMIITGFEWQDDGYVHVSVQASPIKLGLYPKGTNEKVKTIVSIFQKAGLDILEETNISGAIWGKTLYNAALNPLGAVMKVPYGKLLDNNAMEIISEIVKEAFEVSKAEKVTMDWKTAEEYMYYLKNNQIPSTAEHHSSMYQDLSIGKKTEIDFINGYIVKTGKNYGIKTPVNSTVVNLIKLKENLILDKTAHEN</sequence>
<dbReference type="InterPro" id="IPR013332">
    <property type="entry name" value="KPR_N"/>
</dbReference>
<dbReference type="InterPro" id="IPR013752">
    <property type="entry name" value="KPA_reductase"/>
</dbReference>
<evidence type="ECO:0000256" key="3">
    <source>
        <dbReference type="ARBA" id="ARBA00013014"/>
    </source>
</evidence>
<dbReference type="GeneID" id="79950070"/>
<comment type="function">
    <text evidence="12">Catalyzes the NADPH-dependent reduction of ketopantoate into pantoic acid.</text>
</comment>
<dbReference type="GO" id="GO:0005737">
    <property type="term" value="C:cytoplasm"/>
    <property type="evidence" value="ECO:0007669"/>
    <property type="project" value="TreeGrafter"/>
</dbReference>
<keyword evidence="16" id="KW-1185">Reference proteome</keyword>
<dbReference type="AlphaFoldDB" id="A0AAF0JT46"/>
<comment type="similarity">
    <text evidence="2 12">Belongs to the ketopantoate reductase family.</text>
</comment>
<comment type="pathway">
    <text evidence="1 12">Cofactor biosynthesis; coenzyme A biosynthesis.</text>
</comment>
<dbReference type="Proteomes" id="UP001218895">
    <property type="component" value="Chromosome"/>
</dbReference>
<dbReference type="InterPro" id="IPR050838">
    <property type="entry name" value="Ketopantoate_reductase"/>
</dbReference>
<comment type="function">
    <text evidence="11">Catalyzes the NAD(P)H-dependent reduction of ketopantoate into pantoic acid.</text>
</comment>
<evidence type="ECO:0000313" key="15">
    <source>
        <dbReference type="EMBL" id="WFN35848.1"/>
    </source>
</evidence>
<gene>
    <name evidence="15" type="ORF">L1994_06690</name>
</gene>
<dbReference type="InterPro" id="IPR003710">
    <property type="entry name" value="ApbA"/>
</dbReference>
<dbReference type="PANTHER" id="PTHR43765">
    <property type="entry name" value="2-DEHYDROPANTOATE 2-REDUCTASE-RELATED"/>
    <property type="match status" value="1"/>
</dbReference>
<evidence type="ECO:0000256" key="10">
    <source>
        <dbReference type="ARBA" id="ARBA00048196"/>
    </source>
</evidence>
<evidence type="ECO:0000256" key="11">
    <source>
        <dbReference type="ARBA" id="ARBA00056765"/>
    </source>
</evidence>
<dbReference type="Pfam" id="PF02558">
    <property type="entry name" value="ApbA"/>
    <property type="match status" value="1"/>
</dbReference>
<evidence type="ECO:0000259" key="14">
    <source>
        <dbReference type="Pfam" id="PF08546"/>
    </source>
</evidence>
<name>A0AAF0JT46_9EURY</name>